<organism evidence="1 2">
    <name type="scientific">Nocardioides renjunii</name>
    <dbReference type="NCBI Taxonomy" id="3095075"/>
    <lineage>
        <taxon>Bacteria</taxon>
        <taxon>Bacillati</taxon>
        <taxon>Actinomycetota</taxon>
        <taxon>Actinomycetes</taxon>
        <taxon>Propionibacteriales</taxon>
        <taxon>Nocardioidaceae</taxon>
        <taxon>Nocardioides</taxon>
    </lineage>
</organism>
<evidence type="ECO:0000313" key="2">
    <source>
        <dbReference type="Proteomes" id="UP001291999"/>
    </source>
</evidence>
<protein>
    <submittedName>
        <fullName evidence="1">2'-5' RNA ligase family protein</fullName>
    </submittedName>
</protein>
<comment type="caution">
    <text evidence="1">The sequence shown here is derived from an EMBL/GenBank/DDBJ whole genome shotgun (WGS) entry which is preliminary data.</text>
</comment>
<keyword evidence="1" id="KW-0436">Ligase</keyword>
<evidence type="ECO:0000313" key="1">
    <source>
        <dbReference type="EMBL" id="MDZ5662269.1"/>
    </source>
</evidence>
<dbReference type="Gene3D" id="3.90.1140.10">
    <property type="entry name" value="Cyclic phosphodiesterase"/>
    <property type="match status" value="1"/>
</dbReference>
<reference evidence="1 2" key="1">
    <citation type="submission" date="2023-11" db="EMBL/GenBank/DDBJ databases">
        <title>Novel species in genus Nocardioides.</title>
        <authorList>
            <person name="Zhou H."/>
        </authorList>
    </citation>
    <scope>NUCLEOTIDE SEQUENCE [LARGE SCALE GENOMIC DNA]</scope>
    <source>
        <strain evidence="1 2">S-58</strain>
    </source>
</reference>
<dbReference type="SUPFAM" id="SSF55144">
    <property type="entry name" value="LigT-like"/>
    <property type="match status" value="1"/>
</dbReference>
<keyword evidence="2" id="KW-1185">Reference proteome</keyword>
<accession>A0ABU5KBN6</accession>
<dbReference type="EMBL" id="JAXQPW010000002">
    <property type="protein sequence ID" value="MDZ5662269.1"/>
    <property type="molecule type" value="Genomic_DNA"/>
</dbReference>
<proteinExistence type="predicted"/>
<sequence length="216" mass="24021">MLDHHWGWRPEWTEDRPCLYWYLSFDPAQVARAVPSALLDSISDTSWLEPIPLRWMHLTLCEVAFVDEVTDGQVDEAVRSITRRLPALDLTALTVGPPGGMGSAVVLGARPRQQLARLQQRLCAHTQDALGLTTDHTVEDDFQPHVSLGYVNRSVAAAEVQELTSRHSDFEAELPVSCLILAEVTRNRTHYEWTVRAAVRPPGAVARHGAGRQTTG</sequence>
<dbReference type="GO" id="GO:0016874">
    <property type="term" value="F:ligase activity"/>
    <property type="evidence" value="ECO:0007669"/>
    <property type="project" value="UniProtKB-KW"/>
</dbReference>
<dbReference type="Pfam" id="PF13563">
    <property type="entry name" value="2_5_RNA_ligase2"/>
    <property type="match status" value="1"/>
</dbReference>
<gene>
    <name evidence="1" type="ORF">SFC79_10875</name>
</gene>
<dbReference type="RefSeq" id="WP_322424356.1">
    <property type="nucleotide sequence ID" value="NZ_CP141058.1"/>
</dbReference>
<dbReference type="Proteomes" id="UP001291999">
    <property type="component" value="Unassembled WGS sequence"/>
</dbReference>
<name>A0ABU5KBN6_9ACTN</name>
<dbReference type="InterPro" id="IPR009097">
    <property type="entry name" value="Cyclic_Pdiesterase"/>
</dbReference>